<dbReference type="EMBL" id="VFOZ01000001">
    <property type="protein sequence ID" value="TQL99088.1"/>
    <property type="molecule type" value="Genomic_DNA"/>
</dbReference>
<gene>
    <name evidence="1" type="ORF">FB559_4744</name>
</gene>
<reference evidence="1 2" key="1">
    <citation type="submission" date="2019-06" db="EMBL/GenBank/DDBJ databases">
        <title>Sequencing the genomes of 1000 actinobacteria strains.</title>
        <authorList>
            <person name="Klenk H.-P."/>
        </authorList>
    </citation>
    <scope>NUCLEOTIDE SEQUENCE [LARGE SCALE GENOMIC DNA]</scope>
    <source>
        <strain evidence="1 2">DSM 102200</strain>
    </source>
</reference>
<proteinExistence type="predicted"/>
<dbReference type="SUPFAM" id="SSF51182">
    <property type="entry name" value="RmlC-like cupins"/>
    <property type="match status" value="1"/>
</dbReference>
<dbReference type="Proteomes" id="UP000316096">
    <property type="component" value="Unassembled WGS sequence"/>
</dbReference>
<dbReference type="InterPro" id="IPR014710">
    <property type="entry name" value="RmlC-like_jellyroll"/>
</dbReference>
<comment type="caution">
    <text evidence="1">The sequence shown here is derived from an EMBL/GenBank/DDBJ whole genome shotgun (WGS) entry which is preliminary data.</text>
</comment>
<dbReference type="AlphaFoldDB" id="A0A543CPQ3"/>
<sequence length="330" mass="36165">METMTAHRRSMTQLVRRHLRQREIIGAAGGEVTGGGPLALGVPGITTGPGGEVAVDGERCAPAYRSLSDLLGTDAYFADVAAVTARHGQGYDPVLYHAFRDFLPPRRKNSGRCVTAGTPAHDRAQSRDHLFADLVVYQPGILPGGEPFRSTGHWNLPGQLEIFQTLTGRVLMLVGGRTGDGRAFLYEQICGPGDVMVVPFDIWHVTYVLDGPAVVFNLTTEVSGTHGRVDAHPGEEKYHRASPIAITARRDEERHEFVGSPEDWCTWGRPAEPPRTDWLRTFLAPGESLADLHLYASPDRLAALERMARHAYRLNWPYDGGPTKPAGIHH</sequence>
<accession>A0A543CPQ3</accession>
<dbReference type="Gene3D" id="2.60.120.10">
    <property type="entry name" value="Jelly Rolls"/>
    <property type="match status" value="1"/>
</dbReference>
<protein>
    <submittedName>
        <fullName evidence="1">Uncharacterized protein</fullName>
    </submittedName>
</protein>
<keyword evidence="2" id="KW-1185">Reference proteome</keyword>
<organism evidence="1 2">
    <name type="scientific">Actinoallomurus bryophytorum</name>
    <dbReference type="NCBI Taxonomy" id="1490222"/>
    <lineage>
        <taxon>Bacteria</taxon>
        <taxon>Bacillati</taxon>
        <taxon>Actinomycetota</taxon>
        <taxon>Actinomycetes</taxon>
        <taxon>Streptosporangiales</taxon>
        <taxon>Thermomonosporaceae</taxon>
        <taxon>Actinoallomurus</taxon>
    </lineage>
</organism>
<name>A0A543CPQ3_9ACTN</name>
<evidence type="ECO:0000313" key="1">
    <source>
        <dbReference type="EMBL" id="TQL99088.1"/>
    </source>
</evidence>
<evidence type="ECO:0000313" key="2">
    <source>
        <dbReference type="Proteomes" id="UP000316096"/>
    </source>
</evidence>
<dbReference type="InterPro" id="IPR011051">
    <property type="entry name" value="RmlC_Cupin_sf"/>
</dbReference>